<evidence type="ECO:0000256" key="6">
    <source>
        <dbReference type="ARBA" id="ARBA00023273"/>
    </source>
</evidence>
<reference evidence="11" key="1">
    <citation type="submission" date="2016-06" db="UniProtKB">
        <authorList>
            <consortium name="WormBaseParasite"/>
        </authorList>
    </citation>
    <scope>IDENTIFICATION</scope>
</reference>
<dbReference type="InterPro" id="IPR019366">
    <property type="entry name" value="Clusterin-associated_protein-1"/>
</dbReference>
<name>A0A183ILL9_9BILA</name>
<keyword evidence="10" id="KW-1185">Reference proteome</keyword>
<dbReference type="GO" id="GO:0030992">
    <property type="term" value="C:intraciliary transport particle B"/>
    <property type="evidence" value="ECO:0007669"/>
    <property type="project" value="TreeGrafter"/>
</dbReference>
<dbReference type="OrthoDB" id="438545at2759"/>
<dbReference type="Pfam" id="PF10234">
    <property type="entry name" value="Cluap1"/>
    <property type="match status" value="1"/>
</dbReference>
<keyword evidence="3" id="KW-0970">Cilium biogenesis/degradation</keyword>
<dbReference type="GO" id="GO:0060271">
    <property type="term" value="P:cilium assembly"/>
    <property type="evidence" value="ECO:0007669"/>
    <property type="project" value="TreeGrafter"/>
</dbReference>
<evidence type="ECO:0000256" key="1">
    <source>
        <dbReference type="ARBA" id="ARBA00004138"/>
    </source>
</evidence>
<feature type="region of interest" description="Disordered" evidence="8">
    <location>
        <begin position="348"/>
        <end position="428"/>
    </location>
</feature>
<comment type="subcellular location">
    <subcellularLocation>
        <location evidence="1">Cell projection</location>
        <location evidence="1">Cilium</location>
    </subcellularLocation>
</comment>
<feature type="compositionally biased region" description="Polar residues" evidence="8">
    <location>
        <begin position="291"/>
        <end position="300"/>
    </location>
</feature>
<evidence type="ECO:0000313" key="9">
    <source>
        <dbReference type="EMBL" id="VDP04621.1"/>
    </source>
</evidence>
<feature type="region of interest" description="Disordered" evidence="8">
    <location>
        <begin position="284"/>
        <end position="317"/>
    </location>
</feature>
<evidence type="ECO:0000256" key="5">
    <source>
        <dbReference type="ARBA" id="ARBA00023069"/>
    </source>
</evidence>
<evidence type="ECO:0000313" key="10">
    <source>
        <dbReference type="Proteomes" id="UP000270296"/>
    </source>
</evidence>
<keyword evidence="4 7" id="KW-0175">Coiled coil</keyword>
<feature type="coiled-coil region" evidence="7">
    <location>
        <begin position="196"/>
        <end position="244"/>
    </location>
</feature>
<evidence type="ECO:0000256" key="4">
    <source>
        <dbReference type="ARBA" id="ARBA00023054"/>
    </source>
</evidence>
<evidence type="ECO:0000256" key="8">
    <source>
        <dbReference type="SAM" id="MobiDB-lite"/>
    </source>
</evidence>
<comment type="similarity">
    <text evidence="2">Belongs to the CLUAP1 family.</text>
</comment>
<gene>
    <name evidence="9" type="ORF">SBAD_LOCUS4515</name>
</gene>
<dbReference type="GO" id="GO:0005929">
    <property type="term" value="C:cilium"/>
    <property type="evidence" value="ECO:0007669"/>
    <property type="project" value="UniProtKB-SubCell"/>
</dbReference>
<dbReference type="EMBL" id="UZAM01008367">
    <property type="protein sequence ID" value="VDP04621.1"/>
    <property type="molecule type" value="Genomic_DNA"/>
</dbReference>
<keyword evidence="5" id="KW-0969">Cilium</keyword>
<keyword evidence="6" id="KW-0966">Cell projection</keyword>
<proteinExistence type="inferred from homology"/>
<dbReference type="WBParaSite" id="SBAD_0000470701-mRNA-1">
    <property type="protein sequence ID" value="SBAD_0000470701-mRNA-1"/>
    <property type="gene ID" value="SBAD_0000470701"/>
</dbReference>
<dbReference type="Proteomes" id="UP000270296">
    <property type="component" value="Unassembled WGS sequence"/>
</dbReference>
<organism evidence="11">
    <name type="scientific">Soboliphyme baturini</name>
    <dbReference type="NCBI Taxonomy" id="241478"/>
    <lineage>
        <taxon>Eukaryota</taxon>
        <taxon>Metazoa</taxon>
        <taxon>Ecdysozoa</taxon>
        <taxon>Nematoda</taxon>
        <taxon>Enoplea</taxon>
        <taxon>Dorylaimia</taxon>
        <taxon>Dioctophymatida</taxon>
        <taxon>Dioctophymatoidea</taxon>
        <taxon>Soboliphymatidae</taxon>
        <taxon>Soboliphyme</taxon>
    </lineage>
</organism>
<reference evidence="9 10" key="2">
    <citation type="submission" date="2018-11" db="EMBL/GenBank/DDBJ databases">
        <authorList>
            <consortium name="Pathogen Informatics"/>
        </authorList>
    </citation>
    <scope>NUCLEOTIDE SEQUENCE [LARGE SCALE GENOMIC DNA]</scope>
</reference>
<dbReference type="PANTHER" id="PTHR21547">
    <property type="entry name" value="CLUSTERIN ASSOCIATED PROTEIN 1"/>
    <property type="match status" value="1"/>
</dbReference>
<protein>
    <submittedName>
        <fullName evidence="11">Clusterin-associated protein 1</fullName>
    </submittedName>
</protein>
<feature type="compositionally biased region" description="Acidic residues" evidence="8">
    <location>
        <begin position="416"/>
        <end position="428"/>
    </location>
</feature>
<feature type="compositionally biased region" description="Acidic residues" evidence="8">
    <location>
        <begin position="359"/>
        <end position="377"/>
    </location>
</feature>
<evidence type="ECO:0000256" key="3">
    <source>
        <dbReference type="ARBA" id="ARBA00022794"/>
    </source>
</evidence>
<dbReference type="GO" id="GO:0005815">
    <property type="term" value="C:microtubule organizing center"/>
    <property type="evidence" value="ECO:0007669"/>
    <property type="project" value="TreeGrafter"/>
</dbReference>
<evidence type="ECO:0000256" key="7">
    <source>
        <dbReference type="SAM" id="Coils"/>
    </source>
</evidence>
<sequence>MSFRELRSNDAAKFACMCVEIQAVKCAGFVEMLRQLGYPQNMSIDHFRRHDFYAMAHVLSWLIEQRELAAPIRHRIDPKSHIELQIATEQDRVIFVKTATQFLVEHLDIRVNPQKLYQANVYAVQEMLKVATFLYRAVDQMAELSISRALSTEITNAAVQVYDLLSDELEMREKRTAALARQVELNEVEAYLKLCLKAAQQEIEDLKAKLGGISSDESNLDTKIERKKADLDRLQKRLIQLQSVRPAFMDEYEKLESEFRMVYDQYVESFLNLAYLTAALGGKSGEPVTTVEVSPTNSKLNKQDSRPGQPVHDVERVPIGESNIEIWKEKRERPQILTSVPSTEVFEMESEAMGNDSSNEYEDDEDDELLLESEYQETNELPSKEVGAPIRASDQLNEDEEHGLSGLKDSPRLQSEETEESEHEFEII</sequence>
<dbReference type="AlphaFoldDB" id="A0A183ILL9"/>
<evidence type="ECO:0000256" key="2">
    <source>
        <dbReference type="ARBA" id="ARBA00008340"/>
    </source>
</evidence>
<accession>A0A183ILL9</accession>
<evidence type="ECO:0000313" key="11">
    <source>
        <dbReference type="WBParaSite" id="SBAD_0000470701-mRNA-1"/>
    </source>
</evidence>
<dbReference type="PANTHER" id="PTHR21547:SF0">
    <property type="entry name" value="CLUSTERIN-ASSOCIATED PROTEIN 1"/>
    <property type="match status" value="1"/>
</dbReference>